<evidence type="ECO:0000313" key="1">
    <source>
        <dbReference type="EMBL" id="KAJ9612965.1"/>
    </source>
</evidence>
<evidence type="ECO:0008006" key="3">
    <source>
        <dbReference type="Google" id="ProtNLM"/>
    </source>
</evidence>
<organism evidence="1 2">
    <name type="scientific">Cladophialophora chaetospira</name>
    <dbReference type="NCBI Taxonomy" id="386627"/>
    <lineage>
        <taxon>Eukaryota</taxon>
        <taxon>Fungi</taxon>
        <taxon>Dikarya</taxon>
        <taxon>Ascomycota</taxon>
        <taxon>Pezizomycotina</taxon>
        <taxon>Eurotiomycetes</taxon>
        <taxon>Chaetothyriomycetidae</taxon>
        <taxon>Chaetothyriales</taxon>
        <taxon>Herpotrichiellaceae</taxon>
        <taxon>Cladophialophora</taxon>
    </lineage>
</organism>
<evidence type="ECO:0000313" key="2">
    <source>
        <dbReference type="Proteomes" id="UP001172673"/>
    </source>
</evidence>
<gene>
    <name evidence="1" type="ORF">H2200_002906</name>
</gene>
<name>A0AA39CLS9_9EURO</name>
<dbReference type="InterPro" id="IPR011008">
    <property type="entry name" value="Dimeric_a/b-barrel"/>
</dbReference>
<dbReference type="InterPro" id="IPR051807">
    <property type="entry name" value="Sec-metab_biosynth-assoc"/>
</dbReference>
<protein>
    <recommendedName>
        <fullName evidence="3">YCII-related domain-containing protein</fullName>
    </recommendedName>
</protein>
<dbReference type="PANTHER" id="PTHR33606">
    <property type="entry name" value="PROTEIN YCII"/>
    <property type="match status" value="1"/>
</dbReference>
<dbReference type="PANTHER" id="PTHR33606:SF3">
    <property type="entry name" value="PROTEIN YCII"/>
    <property type="match status" value="1"/>
</dbReference>
<proteinExistence type="predicted"/>
<dbReference type="EMBL" id="JAPDRK010000004">
    <property type="protein sequence ID" value="KAJ9612965.1"/>
    <property type="molecule type" value="Genomic_DNA"/>
</dbReference>
<reference evidence="1" key="1">
    <citation type="submission" date="2022-10" db="EMBL/GenBank/DDBJ databases">
        <title>Culturing micro-colonial fungi from biological soil crusts in the Mojave desert and describing Neophaeococcomyces mojavensis, and introducing the new genera and species Taxawa tesnikishii.</title>
        <authorList>
            <person name="Kurbessoian T."/>
            <person name="Stajich J.E."/>
        </authorList>
    </citation>
    <scope>NUCLEOTIDE SEQUENCE</scope>
    <source>
        <strain evidence="1">TK_41</strain>
    </source>
</reference>
<keyword evidence="2" id="KW-1185">Reference proteome</keyword>
<comment type="caution">
    <text evidence="1">The sequence shown here is derived from an EMBL/GenBank/DDBJ whole genome shotgun (WGS) entry which is preliminary data.</text>
</comment>
<dbReference type="SUPFAM" id="SSF54909">
    <property type="entry name" value="Dimeric alpha+beta barrel"/>
    <property type="match status" value="1"/>
</dbReference>
<dbReference type="AlphaFoldDB" id="A0AA39CLS9"/>
<accession>A0AA39CLS9</accession>
<sequence length="110" mass="12103">MTQALQEYLVVIPDVENVSPEVRAEARPIHLQDIQPEIDAGAVVMGGALLSKMSQPGQPPAVNGSVLLVHMENDAAVRRRLENDIYTKKGVWDVSKAQVIQIKCGFRKPM</sequence>
<dbReference type="Gene3D" id="3.30.70.1060">
    <property type="entry name" value="Dimeric alpha+beta barrel"/>
    <property type="match status" value="1"/>
</dbReference>
<dbReference type="Proteomes" id="UP001172673">
    <property type="component" value="Unassembled WGS sequence"/>
</dbReference>